<keyword evidence="3" id="KW-1185">Reference proteome</keyword>
<gene>
    <name evidence="2" type="ORF">Fot_24862</name>
</gene>
<accession>A0ABD1U7E2</accession>
<comment type="caution">
    <text evidence="2">The sequence shown here is derived from an EMBL/GenBank/DDBJ whole genome shotgun (WGS) entry which is preliminary data.</text>
</comment>
<feature type="compositionally biased region" description="Basic residues" evidence="1">
    <location>
        <begin position="93"/>
        <end position="102"/>
    </location>
</feature>
<organism evidence="2 3">
    <name type="scientific">Forsythia ovata</name>
    <dbReference type="NCBI Taxonomy" id="205694"/>
    <lineage>
        <taxon>Eukaryota</taxon>
        <taxon>Viridiplantae</taxon>
        <taxon>Streptophyta</taxon>
        <taxon>Embryophyta</taxon>
        <taxon>Tracheophyta</taxon>
        <taxon>Spermatophyta</taxon>
        <taxon>Magnoliopsida</taxon>
        <taxon>eudicotyledons</taxon>
        <taxon>Gunneridae</taxon>
        <taxon>Pentapetalae</taxon>
        <taxon>asterids</taxon>
        <taxon>lamiids</taxon>
        <taxon>Lamiales</taxon>
        <taxon>Oleaceae</taxon>
        <taxon>Forsythieae</taxon>
        <taxon>Forsythia</taxon>
    </lineage>
</organism>
<evidence type="ECO:0000313" key="3">
    <source>
        <dbReference type="Proteomes" id="UP001604277"/>
    </source>
</evidence>
<keyword evidence="2" id="KW-0675">Receptor</keyword>
<dbReference type="Proteomes" id="UP001604277">
    <property type="component" value="Unassembled WGS sequence"/>
</dbReference>
<proteinExistence type="predicted"/>
<dbReference type="AlphaFoldDB" id="A0ABD1U7E2"/>
<evidence type="ECO:0000256" key="1">
    <source>
        <dbReference type="SAM" id="MobiDB-lite"/>
    </source>
</evidence>
<evidence type="ECO:0000313" key="2">
    <source>
        <dbReference type="EMBL" id="KAL2520939.1"/>
    </source>
</evidence>
<reference evidence="3" key="1">
    <citation type="submission" date="2024-07" db="EMBL/GenBank/DDBJ databases">
        <title>Two chromosome-level genome assemblies of Korean endemic species Abeliophyllum distichum and Forsythia ovata (Oleaceae).</title>
        <authorList>
            <person name="Jang H."/>
        </authorList>
    </citation>
    <scope>NUCLEOTIDE SEQUENCE [LARGE SCALE GENOMIC DNA]</scope>
</reference>
<feature type="region of interest" description="Disordered" evidence="1">
    <location>
        <begin position="90"/>
        <end position="129"/>
    </location>
</feature>
<name>A0ABD1U7E2_9LAMI</name>
<dbReference type="EMBL" id="JBFOLJ010000007">
    <property type="protein sequence ID" value="KAL2520939.1"/>
    <property type="molecule type" value="Genomic_DNA"/>
</dbReference>
<sequence length="196" mass="21726">MSGVGPLAEAWTNKNEVGGFGVTFSQWGLCKWVDLLPPRIDEWAVQIWELGVQFCRFMEFGCHNVGVMHYSGCTGGIFGRKRKNLTDLALKQTKPRSSRHKQKELDPYGGSSRSRESKALPDDGTTQICPTKQHHIVGRIGAVIHQSSRIGREQKIAMELAIHDFEQQSLNCSKPLLHLKDLDLNSVGAVSAGKLS</sequence>
<protein>
    <submittedName>
        <fullName evidence="2">Glutamate receptor</fullName>
    </submittedName>
</protein>